<dbReference type="GO" id="GO:0005789">
    <property type="term" value="C:endoplasmic reticulum membrane"/>
    <property type="evidence" value="ECO:0007669"/>
    <property type="project" value="UniProtKB-SubCell"/>
</dbReference>
<keyword evidence="6" id="KW-0256">Endoplasmic reticulum</keyword>
<feature type="transmembrane region" description="Helical" evidence="9">
    <location>
        <begin position="79"/>
        <end position="103"/>
    </location>
</feature>
<evidence type="ECO:0000256" key="8">
    <source>
        <dbReference type="ARBA" id="ARBA00023136"/>
    </source>
</evidence>
<proteinExistence type="inferred from homology"/>
<evidence type="ECO:0000256" key="6">
    <source>
        <dbReference type="ARBA" id="ARBA00022824"/>
    </source>
</evidence>
<comment type="similarity">
    <text evidence="3">Belongs to the TPT transporter family. SLC35D subfamily.</text>
</comment>
<evidence type="ECO:0000256" key="5">
    <source>
        <dbReference type="ARBA" id="ARBA00022692"/>
    </source>
</evidence>
<dbReference type="Proteomes" id="UP000235023">
    <property type="component" value="Unassembled WGS sequence"/>
</dbReference>
<keyword evidence="5 9" id="KW-0812">Transmembrane</keyword>
<evidence type="ECO:0000313" key="11">
    <source>
        <dbReference type="EMBL" id="PLN83249.1"/>
    </source>
</evidence>
<organism evidence="11 12">
    <name type="scientific">Aspergillus taichungensis</name>
    <dbReference type="NCBI Taxonomy" id="482145"/>
    <lineage>
        <taxon>Eukaryota</taxon>
        <taxon>Fungi</taxon>
        <taxon>Dikarya</taxon>
        <taxon>Ascomycota</taxon>
        <taxon>Pezizomycotina</taxon>
        <taxon>Eurotiomycetes</taxon>
        <taxon>Eurotiomycetidae</taxon>
        <taxon>Eurotiales</taxon>
        <taxon>Aspergillaceae</taxon>
        <taxon>Aspergillus</taxon>
        <taxon>Aspergillus subgen. Circumdati</taxon>
    </lineage>
</organism>
<name>A0A2J5I0E4_9EURO</name>
<feature type="transmembrane region" description="Helical" evidence="9">
    <location>
        <begin position="194"/>
        <end position="214"/>
    </location>
</feature>
<feature type="transmembrane region" description="Helical" evidence="9">
    <location>
        <begin position="124"/>
        <end position="149"/>
    </location>
</feature>
<comment type="subunit">
    <text evidence="4">Homooligomer.</text>
</comment>
<feature type="transmembrane region" description="Helical" evidence="9">
    <location>
        <begin position="226"/>
        <end position="250"/>
    </location>
</feature>
<evidence type="ECO:0000313" key="12">
    <source>
        <dbReference type="Proteomes" id="UP000235023"/>
    </source>
</evidence>
<keyword evidence="8 9" id="KW-0472">Membrane</keyword>
<evidence type="ECO:0000256" key="4">
    <source>
        <dbReference type="ARBA" id="ARBA00011182"/>
    </source>
</evidence>
<feature type="transmembrane region" description="Helical" evidence="9">
    <location>
        <begin position="290"/>
        <end position="311"/>
    </location>
</feature>
<dbReference type="InterPro" id="IPR050186">
    <property type="entry name" value="TPT_transporter"/>
</dbReference>
<evidence type="ECO:0000256" key="7">
    <source>
        <dbReference type="ARBA" id="ARBA00022989"/>
    </source>
</evidence>
<sequence length="340" mass="37093">MIETSRSWSTALCVVSWMFWSNITILFNKWIIETAQFKFPVILPTWHLIFATLATQVLARTTTLLDGRKNLTLTPGSLLRTLGPIAVLNSGSLICSNMVYLYLSVPFAQMLKATGPVITLLTSWLWAVSTPSKTALINILILTASIAFTTTGELHFSWPGLGFQLAALAFDANRLILIQILLADDDPARSMDPLVSLYYYAPMCAVINSVVVWFTEWEAFSWEVVLRTGVGLLVLNAAGGFILNVVVFLLIRQTSGLTTTLVSIPKNILLVFAAVLIWDTPVTTRQIVGYAVALAALLNYSVGLGVIANRVGGAIRGWIRMGGKGGITDARERKEGVEAV</sequence>
<evidence type="ECO:0000256" key="9">
    <source>
        <dbReference type="SAM" id="Phobius"/>
    </source>
</evidence>
<accession>A0A2J5I0E4</accession>
<feature type="transmembrane region" description="Helical" evidence="9">
    <location>
        <begin position="257"/>
        <end position="278"/>
    </location>
</feature>
<comment type="subcellular location">
    <subcellularLocation>
        <location evidence="2">Endoplasmic reticulum membrane</location>
        <topology evidence="2">Multi-pass membrane protein</topology>
    </subcellularLocation>
</comment>
<dbReference type="PANTHER" id="PTHR11132">
    <property type="entry name" value="SOLUTE CARRIER FAMILY 35"/>
    <property type="match status" value="1"/>
</dbReference>
<dbReference type="OrthoDB" id="6418713at2759"/>
<feature type="transmembrane region" description="Helical" evidence="9">
    <location>
        <begin position="39"/>
        <end position="59"/>
    </location>
</feature>
<dbReference type="InterPro" id="IPR004853">
    <property type="entry name" value="Sugar_P_trans_dom"/>
</dbReference>
<evidence type="ECO:0000256" key="3">
    <source>
        <dbReference type="ARBA" id="ARBA00010425"/>
    </source>
</evidence>
<evidence type="ECO:0000256" key="2">
    <source>
        <dbReference type="ARBA" id="ARBA00004477"/>
    </source>
</evidence>
<dbReference type="EMBL" id="KZ559520">
    <property type="protein sequence ID" value="PLN83249.1"/>
    <property type="molecule type" value="Genomic_DNA"/>
</dbReference>
<evidence type="ECO:0000256" key="1">
    <source>
        <dbReference type="ARBA" id="ARBA00003420"/>
    </source>
</evidence>
<dbReference type="AlphaFoldDB" id="A0A2J5I0E4"/>
<dbReference type="Pfam" id="PF03151">
    <property type="entry name" value="TPT"/>
    <property type="match status" value="1"/>
</dbReference>
<comment type="function">
    <text evidence="1">Involved in the import of GDP-mannose from the cytoplasm into the Golgi lumen.</text>
</comment>
<evidence type="ECO:0000259" key="10">
    <source>
        <dbReference type="Pfam" id="PF03151"/>
    </source>
</evidence>
<feature type="domain" description="Sugar phosphate transporter" evidence="10">
    <location>
        <begin position="11"/>
        <end position="301"/>
    </location>
</feature>
<protein>
    <submittedName>
        <fullName evidence="11">Triose-phosphate transporter family-domain-containing protein</fullName>
    </submittedName>
</protein>
<gene>
    <name evidence="11" type="ORF">BDW42DRAFT_192354</name>
</gene>
<keyword evidence="7 9" id="KW-1133">Transmembrane helix</keyword>
<feature type="transmembrane region" description="Helical" evidence="9">
    <location>
        <begin position="6"/>
        <end position="27"/>
    </location>
</feature>
<keyword evidence="12" id="KW-1185">Reference proteome</keyword>
<reference evidence="12" key="1">
    <citation type="submission" date="2017-12" db="EMBL/GenBank/DDBJ databases">
        <authorList>
            <consortium name="DOE Joint Genome Institute"/>
            <person name="Mondo S.J."/>
            <person name="Kjaerbolling I."/>
            <person name="Vesth T.C."/>
            <person name="Frisvad J.C."/>
            <person name="Nybo J.L."/>
            <person name="Theobald S."/>
            <person name="Kuo A."/>
            <person name="Bowyer P."/>
            <person name="Matsuda Y."/>
            <person name="Lyhne E.K."/>
            <person name="Kogle M.E."/>
            <person name="Clum A."/>
            <person name="Lipzen A."/>
            <person name="Salamov A."/>
            <person name="Ngan C.Y."/>
            <person name="Daum C."/>
            <person name="Chiniquy J."/>
            <person name="Barry K."/>
            <person name="LaButti K."/>
            <person name="Haridas S."/>
            <person name="Simmons B.A."/>
            <person name="Magnuson J.K."/>
            <person name="Mortensen U.H."/>
            <person name="Larsen T.O."/>
            <person name="Grigoriev I.V."/>
            <person name="Baker S.E."/>
            <person name="Andersen M.R."/>
            <person name="Nordberg H.P."/>
            <person name="Cantor M.N."/>
            <person name="Hua S.X."/>
        </authorList>
    </citation>
    <scope>NUCLEOTIDE SEQUENCE [LARGE SCALE GENOMIC DNA]</scope>
    <source>
        <strain evidence="12">IBT 19404</strain>
    </source>
</reference>
<feature type="transmembrane region" description="Helical" evidence="9">
    <location>
        <begin position="161"/>
        <end position="182"/>
    </location>
</feature>